<dbReference type="GO" id="GO:0003712">
    <property type="term" value="F:transcription coregulator activity"/>
    <property type="evidence" value="ECO:0007669"/>
    <property type="project" value="UniProtKB-UniRule"/>
</dbReference>
<feature type="region of interest" description="Disordered" evidence="8">
    <location>
        <begin position="177"/>
        <end position="199"/>
    </location>
</feature>
<evidence type="ECO:0000259" key="9">
    <source>
        <dbReference type="Pfam" id="PF08638"/>
    </source>
</evidence>
<dbReference type="PANTHER" id="PTHR12809">
    <property type="entry name" value="MEDIATOR COMPLEX SUBUNIT"/>
    <property type="match status" value="1"/>
</dbReference>
<accession>A0AAW1NUB8</accession>
<evidence type="ECO:0000256" key="2">
    <source>
        <dbReference type="ARBA" id="ARBA00007813"/>
    </source>
</evidence>
<protein>
    <recommendedName>
        <fullName evidence="7">Mediator of RNA polymerase II transcription subunit 14</fullName>
    </recommendedName>
    <alternativeName>
        <fullName evidence="7">Mediator complex subunit 14</fullName>
    </alternativeName>
</protein>
<dbReference type="InterPro" id="IPR013947">
    <property type="entry name" value="Mediator_Med14"/>
</dbReference>
<evidence type="ECO:0000256" key="1">
    <source>
        <dbReference type="ARBA" id="ARBA00004123"/>
    </source>
</evidence>
<dbReference type="InterPro" id="IPR055122">
    <property type="entry name" value="Med14_N"/>
</dbReference>
<keyword evidence="5 7" id="KW-0804">Transcription</keyword>
<comment type="subcellular location">
    <subcellularLocation>
        <location evidence="1 7">Nucleus</location>
    </subcellularLocation>
</comment>
<dbReference type="GO" id="GO:0070847">
    <property type="term" value="C:core mediator complex"/>
    <property type="evidence" value="ECO:0007669"/>
    <property type="project" value="TreeGrafter"/>
</dbReference>
<keyword evidence="3 7" id="KW-0805">Transcription regulation</keyword>
<comment type="similarity">
    <text evidence="2 7">Belongs to the Mediator complex subunit 14 family.</text>
</comment>
<feature type="domain" description="Mediator complex subunit MED14 N-terminal" evidence="9">
    <location>
        <begin position="24"/>
        <end position="174"/>
    </location>
</feature>
<comment type="function">
    <text evidence="7">Component of the Mediator complex, a coactivator involved in the regulated transcription of nearly all RNA polymerase II-dependent genes. Mediator functions as a bridge to convey information from gene-specific regulatory proteins to the basal RNA polymerase II transcription machinery. Mediator is recruited to promoters by direct interactions with regulatory proteins and serves as a scaffold for the assembly of a functional preinitiation complex with RNA polymerase II and the general transcription factors.</text>
</comment>
<keyword evidence="11" id="KW-1185">Reference proteome</keyword>
<evidence type="ECO:0000256" key="4">
    <source>
        <dbReference type="ARBA" id="ARBA00023159"/>
    </source>
</evidence>
<keyword evidence="6 7" id="KW-0539">Nucleus</keyword>
<dbReference type="AlphaFoldDB" id="A0AAW1NUB8"/>
<dbReference type="GO" id="GO:0006357">
    <property type="term" value="P:regulation of transcription by RNA polymerase II"/>
    <property type="evidence" value="ECO:0007669"/>
    <property type="project" value="InterPro"/>
</dbReference>
<keyword evidence="4 7" id="KW-0010">Activator</keyword>
<reference evidence="10 11" key="1">
    <citation type="journal article" date="2024" name="Nat. Commun.">
        <title>Phylogenomics reveals the evolutionary origins of lichenization in chlorophyte algae.</title>
        <authorList>
            <person name="Puginier C."/>
            <person name="Libourel C."/>
            <person name="Otte J."/>
            <person name="Skaloud P."/>
            <person name="Haon M."/>
            <person name="Grisel S."/>
            <person name="Petersen M."/>
            <person name="Berrin J.G."/>
            <person name="Delaux P.M."/>
            <person name="Dal Grande F."/>
            <person name="Keller J."/>
        </authorList>
    </citation>
    <scope>NUCLEOTIDE SEQUENCE [LARGE SCALE GENOMIC DNA]</scope>
    <source>
        <strain evidence="10 11">SAG 2036</strain>
    </source>
</reference>
<comment type="subunit">
    <text evidence="7">Component of the Mediator complex.</text>
</comment>
<proteinExistence type="inferred from homology"/>
<evidence type="ECO:0000256" key="8">
    <source>
        <dbReference type="SAM" id="MobiDB-lite"/>
    </source>
</evidence>
<name>A0AAW1NUB8_9CHLO</name>
<dbReference type="PANTHER" id="PTHR12809:SF2">
    <property type="entry name" value="MEDIATOR OF RNA POLYMERASE II TRANSCRIPTION SUBUNIT 14"/>
    <property type="match status" value="1"/>
</dbReference>
<gene>
    <name evidence="10" type="ORF">WJX73_010263</name>
</gene>
<organism evidence="10 11">
    <name type="scientific">Symbiochloris irregularis</name>
    <dbReference type="NCBI Taxonomy" id="706552"/>
    <lineage>
        <taxon>Eukaryota</taxon>
        <taxon>Viridiplantae</taxon>
        <taxon>Chlorophyta</taxon>
        <taxon>core chlorophytes</taxon>
        <taxon>Trebouxiophyceae</taxon>
        <taxon>Trebouxiales</taxon>
        <taxon>Trebouxiaceae</taxon>
        <taxon>Symbiochloris</taxon>
    </lineage>
</organism>
<evidence type="ECO:0000256" key="3">
    <source>
        <dbReference type="ARBA" id="ARBA00023015"/>
    </source>
</evidence>
<dbReference type="Proteomes" id="UP001465755">
    <property type="component" value="Unassembled WGS sequence"/>
</dbReference>
<dbReference type="Pfam" id="PF08638">
    <property type="entry name" value="Med14"/>
    <property type="match status" value="1"/>
</dbReference>
<evidence type="ECO:0000256" key="7">
    <source>
        <dbReference type="RuleBase" id="RU365082"/>
    </source>
</evidence>
<evidence type="ECO:0000256" key="5">
    <source>
        <dbReference type="ARBA" id="ARBA00023163"/>
    </source>
</evidence>
<evidence type="ECO:0000313" key="10">
    <source>
        <dbReference type="EMBL" id="KAK9792765.1"/>
    </source>
</evidence>
<dbReference type="EMBL" id="JALJOQ010000158">
    <property type="protein sequence ID" value="KAK9792765.1"/>
    <property type="molecule type" value="Genomic_DNA"/>
</dbReference>
<evidence type="ECO:0000313" key="11">
    <source>
        <dbReference type="Proteomes" id="UP001465755"/>
    </source>
</evidence>
<sequence length="1138" mass="120628">MPPVKAAPDTLPCREGAGRTPSGKSTAREDRKRGLLLHLHKTRQRLLRLHVLVSWYHRAKVLREAGRVLDITHGHAEAMRMAADHLAFLHNELEDTRAPAYDVPTALEILQTGAYDLLPTAIAELQGPVPPTSTAKQQAAVRLLNYWLRVQLLKEGLPAGLAVRSIRGGFATLVSRGQPALPSAGSQPNAERERTAQFATDGPDKWRWRLVSIEVLPGLPHEQQLAPTQAESLRAELDARMWAAADKAGQGPSAGQLTDPAAIKLEKPDAAPMPSGPTPEGTPAASQMQIIEPLASRKPLQLMDTVLREISARLALVHMSSWVTQQASDAASRWYRHIAKAERAQNSKLEYGLRVLYWQQAPWLTPEQAQDLMQGTPSSPLAPGAGLRPATPPPGSAAPVTQHSLEVGDPGDGTLTVDSIPALPPLPLADAEGDGEAGEPEEAGSDGAVQRGITGDVITVSVETLLLRVAAANAAAQLGALQAVMDSQGVVTQLGGSVHLHIPAAMQGSNSLQVPELEISAEGQVMVRVAIQLHTGLLLLAAGPGITGPQDSLDIDPVTSVAQDEAKLRQLQETCFAGQMPRADSEKGLTVGQLAVLRLGRLLGDRVVQYALQSRRQALLYTASRLALYPLPPTPAPARDHATRSIAALPTAMMEAYWQAHPSAPRCGTTNVIAFALPPVAPLPPAPDSGSEPKRQAGAELAVQHRRPLLFCLVVDLLARGGWSFWFLAALCNSTGNPMQVVQWQSLPQTEPPASQADAACDVDMVDREHRQGFKRKREEAAITAGQPPAGPSLRLLLRQMIQLCLTHAMQCQLEMHLECSQALHQLDSLALQRGAITAPTASNAGDGESAALPCGIWLRGEVHPGTGVEDGHKGAWHLDAHSRYLASLPGSCSAGASAASIAPEHAHIAITSQGLRLRYLLSAGGTPQRALTDLGAITRLHGFLARVLHVMRSQSAASSADGHPAAGGMDSIVAAGAGTSMDNSALPWDTAAEADSKPAAGNAGPSAVMTVFPPGVPQALAAELEAMAEAGEEELMLDALCICSEPLAAIAAVVNSCTASKEGAEQRDIQLSAPEPPYHLRLSSRLPPSPAAGVLEPARGQRLSVESQGEWRNSVWVRWEALQAALQFILNDLHKQS</sequence>
<comment type="caution">
    <text evidence="10">The sequence shown here is derived from an EMBL/GenBank/DDBJ whole genome shotgun (WGS) entry which is preliminary data.</text>
</comment>
<dbReference type="GO" id="GO:0016592">
    <property type="term" value="C:mediator complex"/>
    <property type="evidence" value="ECO:0007669"/>
    <property type="project" value="UniProtKB-UniRule"/>
</dbReference>
<feature type="region of interest" description="Disordered" evidence="8">
    <location>
        <begin position="371"/>
        <end position="450"/>
    </location>
</feature>
<evidence type="ECO:0000256" key="6">
    <source>
        <dbReference type="ARBA" id="ARBA00023242"/>
    </source>
</evidence>
<feature type="region of interest" description="Disordered" evidence="8">
    <location>
        <begin position="1"/>
        <end position="31"/>
    </location>
</feature>
<feature type="compositionally biased region" description="Acidic residues" evidence="8">
    <location>
        <begin position="431"/>
        <end position="444"/>
    </location>
</feature>